<sequence length="88" mass="10301">MSKLTRELWRLTKLTKEQLPTLLDVAYGTIENWENVHMQPYPLRLTRIAVLDKPRNSLESSQQDMVKTSSSNIVQKRSLESERSRKSN</sequence>
<evidence type="ECO:0000313" key="2">
    <source>
        <dbReference type="EMBL" id="KYC36530.1"/>
    </source>
</evidence>
<dbReference type="AlphaFoldDB" id="A0A139WVR8"/>
<dbReference type="EMBL" id="ANNX02000047">
    <property type="protein sequence ID" value="KYC36530.1"/>
    <property type="molecule type" value="Genomic_DNA"/>
</dbReference>
<protein>
    <submittedName>
        <fullName evidence="2">Uncharacterized protein</fullName>
    </submittedName>
</protein>
<evidence type="ECO:0000313" key="3">
    <source>
        <dbReference type="Proteomes" id="UP000076925"/>
    </source>
</evidence>
<comment type="caution">
    <text evidence="2">The sequence shown here is derived from an EMBL/GenBank/DDBJ whole genome shotgun (WGS) entry which is preliminary data.</text>
</comment>
<reference evidence="2 3" key="1">
    <citation type="journal article" date="2013" name="Genome Biol. Evol.">
        <title>Genomes of Stigonematalean cyanobacteria (subsection V) and the evolution of oxygenic photosynthesis from prokaryotes to plastids.</title>
        <authorList>
            <person name="Dagan T."/>
            <person name="Roettger M."/>
            <person name="Stucken K."/>
            <person name="Landan G."/>
            <person name="Koch R."/>
            <person name="Major P."/>
            <person name="Gould S.B."/>
            <person name="Goremykin V.V."/>
            <person name="Rippka R."/>
            <person name="Tandeau de Marsac N."/>
            <person name="Gugger M."/>
            <person name="Lockhart P.J."/>
            <person name="Allen J.F."/>
            <person name="Brune I."/>
            <person name="Maus I."/>
            <person name="Puhler A."/>
            <person name="Martin W.F."/>
        </authorList>
    </citation>
    <scope>NUCLEOTIDE SEQUENCE [LARGE SCALE GENOMIC DNA]</scope>
    <source>
        <strain evidence="2 3">PCC 7110</strain>
    </source>
</reference>
<dbReference type="Proteomes" id="UP000076925">
    <property type="component" value="Unassembled WGS sequence"/>
</dbReference>
<name>A0A139WVR8_9CYAN</name>
<evidence type="ECO:0000256" key="1">
    <source>
        <dbReference type="SAM" id="MobiDB-lite"/>
    </source>
</evidence>
<gene>
    <name evidence="2" type="ORF">WA1_43350</name>
</gene>
<feature type="compositionally biased region" description="Basic and acidic residues" evidence="1">
    <location>
        <begin position="77"/>
        <end position="88"/>
    </location>
</feature>
<feature type="region of interest" description="Disordered" evidence="1">
    <location>
        <begin position="56"/>
        <end position="88"/>
    </location>
</feature>
<accession>A0A139WVR8</accession>
<proteinExistence type="predicted"/>
<keyword evidence="3" id="KW-1185">Reference proteome</keyword>
<feature type="compositionally biased region" description="Polar residues" evidence="1">
    <location>
        <begin position="57"/>
        <end position="75"/>
    </location>
</feature>
<organism evidence="2 3">
    <name type="scientific">Scytonema hofmannii PCC 7110</name>
    <dbReference type="NCBI Taxonomy" id="128403"/>
    <lineage>
        <taxon>Bacteria</taxon>
        <taxon>Bacillati</taxon>
        <taxon>Cyanobacteriota</taxon>
        <taxon>Cyanophyceae</taxon>
        <taxon>Nostocales</taxon>
        <taxon>Scytonemataceae</taxon>
        <taxon>Scytonema</taxon>
    </lineage>
</organism>